<feature type="compositionally biased region" description="Acidic residues" evidence="1">
    <location>
        <begin position="10"/>
        <end position="29"/>
    </location>
</feature>
<dbReference type="AlphaFoldDB" id="A0A167VQY5"/>
<sequence length="82" mass="8733">MSRSGAVVELEVEGEEEAETGEEEAETGEEVAGKVEDKVAVAKADGDRGEGEGEGSHSIPSKWPFRSRNVLSNEGEMVLEVN</sequence>
<feature type="region of interest" description="Disordered" evidence="1">
    <location>
        <begin position="1"/>
        <end position="64"/>
    </location>
</feature>
<protein>
    <submittedName>
        <fullName evidence="2">Uncharacterized protein</fullName>
    </submittedName>
</protein>
<evidence type="ECO:0000313" key="3">
    <source>
        <dbReference type="Proteomes" id="UP000076532"/>
    </source>
</evidence>
<keyword evidence="3" id="KW-1185">Reference proteome</keyword>
<dbReference type="EMBL" id="KV417851">
    <property type="protein sequence ID" value="KZP05274.1"/>
    <property type="molecule type" value="Genomic_DNA"/>
</dbReference>
<accession>A0A167VQY5</accession>
<organism evidence="2 3">
    <name type="scientific">Athelia psychrophila</name>
    <dbReference type="NCBI Taxonomy" id="1759441"/>
    <lineage>
        <taxon>Eukaryota</taxon>
        <taxon>Fungi</taxon>
        <taxon>Dikarya</taxon>
        <taxon>Basidiomycota</taxon>
        <taxon>Agaricomycotina</taxon>
        <taxon>Agaricomycetes</taxon>
        <taxon>Agaricomycetidae</taxon>
        <taxon>Atheliales</taxon>
        <taxon>Atheliaceae</taxon>
        <taxon>Athelia</taxon>
    </lineage>
</organism>
<dbReference type="OrthoDB" id="16717at2759"/>
<proteinExistence type="predicted"/>
<reference evidence="2 3" key="1">
    <citation type="journal article" date="2016" name="Mol. Biol. Evol.">
        <title>Comparative Genomics of Early-Diverging Mushroom-Forming Fungi Provides Insights into the Origins of Lignocellulose Decay Capabilities.</title>
        <authorList>
            <person name="Nagy L.G."/>
            <person name="Riley R."/>
            <person name="Tritt A."/>
            <person name="Adam C."/>
            <person name="Daum C."/>
            <person name="Floudas D."/>
            <person name="Sun H."/>
            <person name="Yadav J.S."/>
            <person name="Pangilinan J."/>
            <person name="Larsson K.H."/>
            <person name="Matsuura K."/>
            <person name="Barry K."/>
            <person name="Labutti K."/>
            <person name="Kuo R."/>
            <person name="Ohm R.A."/>
            <person name="Bhattacharya S.S."/>
            <person name="Shirouzu T."/>
            <person name="Yoshinaga Y."/>
            <person name="Martin F.M."/>
            <person name="Grigoriev I.V."/>
            <person name="Hibbett D.S."/>
        </authorList>
    </citation>
    <scope>NUCLEOTIDE SEQUENCE [LARGE SCALE GENOMIC DNA]</scope>
    <source>
        <strain evidence="2 3">CBS 109695</strain>
    </source>
</reference>
<evidence type="ECO:0000313" key="2">
    <source>
        <dbReference type="EMBL" id="KZP05274.1"/>
    </source>
</evidence>
<evidence type="ECO:0000256" key="1">
    <source>
        <dbReference type="SAM" id="MobiDB-lite"/>
    </source>
</evidence>
<feature type="compositionally biased region" description="Basic and acidic residues" evidence="1">
    <location>
        <begin position="31"/>
        <end position="55"/>
    </location>
</feature>
<dbReference type="Proteomes" id="UP000076532">
    <property type="component" value="Unassembled WGS sequence"/>
</dbReference>
<name>A0A167VQY5_9AGAM</name>
<gene>
    <name evidence="2" type="ORF">FIBSPDRAFT_967441</name>
</gene>